<accession>A0AA97FA86</accession>
<proteinExistence type="predicted"/>
<feature type="compositionally biased region" description="Basic and acidic residues" evidence="1">
    <location>
        <begin position="207"/>
        <end position="225"/>
    </location>
</feature>
<gene>
    <name evidence="2" type="ORF">F1737_00420</name>
</gene>
<dbReference type="AlphaFoldDB" id="A0AA97FA86"/>
<name>A0AA97FA86_9EURY</name>
<sequence>MFKDRAVDAIAGILRAASYDVEDGNDTIDLTAYKGDDCIVAMCSDNAEKIESFNRTKFKVQTESGSVLCKKILFTMLKNPVCENCIHWGHMELAKYSGQATVADVLGEELVLDFETQEAGQKNSQISFENTLPQNNIQENLTKISCLPSQMNDDEAKLIAGIRGEIKHVFIPHYMYKCSSTGEKRFKSHIIDFNYEDTGLLSAISGEKTETDPEELKNKKPEERGIPAGSQIIQPKLKKSDLKDKLKDNLFESLKKSVRISKSEGDTIFYEDIEVGPDKENISIEMELVYLPVIQIRGDKIVEVDGFSGEILREPMDDGVELL</sequence>
<feature type="region of interest" description="Disordered" evidence="1">
    <location>
        <begin position="207"/>
        <end position="226"/>
    </location>
</feature>
<dbReference type="RefSeq" id="WP_317136817.1">
    <property type="nucleotide sequence ID" value="NZ_CP043875.1"/>
</dbReference>
<dbReference type="EMBL" id="CP043875">
    <property type="protein sequence ID" value="WOF15249.1"/>
    <property type="molecule type" value="Genomic_DNA"/>
</dbReference>
<dbReference type="KEGG" id="mefw:F1737_00420"/>
<dbReference type="Proteomes" id="UP001301797">
    <property type="component" value="Chromosome"/>
</dbReference>
<dbReference type="GeneID" id="85228587"/>
<reference evidence="2 3" key="1">
    <citation type="submission" date="2019-09" db="EMBL/GenBank/DDBJ databases">
        <title>The complete genome of Methanoplanus sp. FWC-SCC4.</title>
        <authorList>
            <person name="Chen S.-C."/>
            <person name="Zhou Y.-Z."/>
            <person name="Lai M.-C."/>
        </authorList>
    </citation>
    <scope>NUCLEOTIDE SEQUENCE [LARGE SCALE GENOMIC DNA]</scope>
    <source>
        <strain evidence="2 3">FWC-SCC4</strain>
    </source>
</reference>
<protein>
    <submittedName>
        <fullName evidence="2">Uncharacterized protein</fullName>
    </submittedName>
</protein>
<organism evidence="2 3">
    <name type="scientific">Methanochimaera problematica</name>
    <dbReference type="NCBI Taxonomy" id="2609417"/>
    <lineage>
        <taxon>Archaea</taxon>
        <taxon>Methanobacteriati</taxon>
        <taxon>Methanobacteriota</taxon>
        <taxon>Stenosarchaea group</taxon>
        <taxon>Methanomicrobia</taxon>
        <taxon>Methanomicrobiales</taxon>
        <taxon>Methanomicrobiaceae</taxon>
        <taxon>Methanochimaera</taxon>
    </lineage>
</organism>
<evidence type="ECO:0000313" key="3">
    <source>
        <dbReference type="Proteomes" id="UP001301797"/>
    </source>
</evidence>
<keyword evidence="3" id="KW-1185">Reference proteome</keyword>
<evidence type="ECO:0000313" key="2">
    <source>
        <dbReference type="EMBL" id="WOF15249.1"/>
    </source>
</evidence>
<evidence type="ECO:0000256" key="1">
    <source>
        <dbReference type="SAM" id="MobiDB-lite"/>
    </source>
</evidence>